<gene>
    <name evidence="1" type="ORF">V7x_43950</name>
</gene>
<evidence type="ECO:0000313" key="1">
    <source>
        <dbReference type="EMBL" id="TWU62660.1"/>
    </source>
</evidence>
<evidence type="ECO:0000313" key="2">
    <source>
        <dbReference type="Proteomes" id="UP000316476"/>
    </source>
</evidence>
<protein>
    <submittedName>
        <fullName evidence="1">Uncharacterized protein</fullName>
    </submittedName>
</protein>
<dbReference type="Proteomes" id="UP000316476">
    <property type="component" value="Unassembled WGS sequence"/>
</dbReference>
<name>A0A5C6FKK6_9PLAN</name>
<accession>A0A5C6FKK6</accession>
<dbReference type="EMBL" id="SJPZ01000002">
    <property type="protein sequence ID" value="TWU62660.1"/>
    <property type="molecule type" value="Genomic_DNA"/>
</dbReference>
<proteinExistence type="predicted"/>
<sequence length="83" mass="9818">MRTKLVHEIRQGLLVVRIRRAKSDDTVRHMLSLHRLYKNGDLWHESTRLGRDDIPFIRFLLDEAHTWMIEQEGGITPDVEVAE</sequence>
<organism evidence="1 2">
    <name type="scientific">Crateriforma conspicua</name>
    <dbReference type="NCBI Taxonomy" id="2527996"/>
    <lineage>
        <taxon>Bacteria</taxon>
        <taxon>Pseudomonadati</taxon>
        <taxon>Planctomycetota</taxon>
        <taxon>Planctomycetia</taxon>
        <taxon>Planctomycetales</taxon>
        <taxon>Planctomycetaceae</taxon>
        <taxon>Crateriforma</taxon>
    </lineage>
</organism>
<reference evidence="1 2" key="1">
    <citation type="submission" date="2019-02" db="EMBL/GenBank/DDBJ databases">
        <title>Deep-cultivation of Planctomycetes and their phenomic and genomic characterization uncovers novel biology.</title>
        <authorList>
            <person name="Wiegand S."/>
            <person name="Jogler M."/>
            <person name="Boedeker C."/>
            <person name="Pinto D."/>
            <person name="Vollmers J."/>
            <person name="Rivas-Marin E."/>
            <person name="Kohn T."/>
            <person name="Peeters S.H."/>
            <person name="Heuer A."/>
            <person name="Rast P."/>
            <person name="Oberbeckmann S."/>
            <person name="Bunk B."/>
            <person name="Jeske O."/>
            <person name="Meyerdierks A."/>
            <person name="Storesund J.E."/>
            <person name="Kallscheuer N."/>
            <person name="Luecker S."/>
            <person name="Lage O.M."/>
            <person name="Pohl T."/>
            <person name="Merkel B.J."/>
            <person name="Hornburger P."/>
            <person name="Mueller R.-W."/>
            <person name="Bruemmer F."/>
            <person name="Labrenz M."/>
            <person name="Spormann A.M."/>
            <person name="Op Den Camp H."/>
            <person name="Overmann J."/>
            <person name="Amann R."/>
            <person name="Jetten M.S.M."/>
            <person name="Mascher T."/>
            <person name="Medema M.H."/>
            <person name="Devos D.P."/>
            <person name="Kaster A.-K."/>
            <person name="Ovreas L."/>
            <person name="Rohde M."/>
            <person name="Galperin M.Y."/>
            <person name="Jogler C."/>
        </authorList>
    </citation>
    <scope>NUCLEOTIDE SEQUENCE [LARGE SCALE GENOMIC DNA]</scope>
    <source>
        <strain evidence="1 2">V7</strain>
    </source>
</reference>
<dbReference type="AlphaFoldDB" id="A0A5C6FKK6"/>
<comment type="caution">
    <text evidence="1">The sequence shown here is derived from an EMBL/GenBank/DDBJ whole genome shotgun (WGS) entry which is preliminary data.</text>
</comment>